<dbReference type="AlphaFoldDB" id="A0A645J5U1"/>
<protein>
    <recommendedName>
        <fullName evidence="2">DUF370 domain-containing protein</fullName>
    </recommendedName>
</protein>
<evidence type="ECO:0000313" key="1">
    <source>
        <dbReference type="EMBL" id="MPN58069.1"/>
    </source>
</evidence>
<organism evidence="1">
    <name type="scientific">bioreactor metagenome</name>
    <dbReference type="NCBI Taxonomy" id="1076179"/>
    <lineage>
        <taxon>unclassified sequences</taxon>
        <taxon>metagenomes</taxon>
        <taxon>ecological metagenomes</taxon>
    </lineage>
</organism>
<reference evidence="1" key="1">
    <citation type="submission" date="2019-08" db="EMBL/GenBank/DDBJ databases">
        <authorList>
            <person name="Kucharzyk K."/>
            <person name="Murdoch R.W."/>
            <person name="Higgins S."/>
            <person name="Loffler F."/>
        </authorList>
    </citation>
    <scope>NUCLEOTIDE SEQUENCE</scope>
</reference>
<gene>
    <name evidence="1" type="ORF">SDC9_205767</name>
</gene>
<dbReference type="NCBIfam" id="NF046065">
    <property type="entry name" value="MtxRegRemB"/>
    <property type="match status" value="1"/>
</dbReference>
<proteinExistence type="predicted"/>
<evidence type="ECO:0008006" key="2">
    <source>
        <dbReference type="Google" id="ProtNLM"/>
    </source>
</evidence>
<sequence length="81" mass="9622">MLHIGKDAMVPMKDVILILDYKEAMRNDDTHQFLKRLSDSAHNIYLDEYNIKSVVVARFLEKYFIYYSPISSATLYKRSRM</sequence>
<name>A0A645J5U1_9ZZZZ</name>
<comment type="caution">
    <text evidence="1">The sequence shown here is derived from an EMBL/GenBank/DDBJ whole genome shotgun (WGS) entry which is preliminary data.</text>
</comment>
<accession>A0A645J5U1</accession>
<dbReference type="EMBL" id="VSSQ01130376">
    <property type="protein sequence ID" value="MPN58069.1"/>
    <property type="molecule type" value="Genomic_DNA"/>
</dbReference>